<dbReference type="Proteomes" id="UP000292564">
    <property type="component" value="Unassembled WGS sequence"/>
</dbReference>
<dbReference type="EMBL" id="SHKY01000001">
    <property type="protein sequence ID" value="RZU52002.1"/>
    <property type="molecule type" value="Genomic_DNA"/>
</dbReference>
<evidence type="ECO:0008006" key="3">
    <source>
        <dbReference type="Google" id="ProtNLM"/>
    </source>
</evidence>
<sequence length="98" mass="10093">MTADLEVDTHEVRHAARELSATGARVAAGAQPPPTVMVPRWETSSAAATLAEDARRIASTLATGLEATGHDLLITADGYDGADALAAARLSRATARGR</sequence>
<keyword evidence="2" id="KW-1185">Reference proteome</keyword>
<name>A0A4Q7ZM03_9ACTN</name>
<organism evidence="1 2">
    <name type="scientific">Krasilnikovia cinnamomea</name>
    <dbReference type="NCBI Taxonomy" id="349313"/>
    <lineage>
        <taxon>Bacteria</taxon>
        <taxon>Bacillati</taxon>
        <taxon>Actinomycetota</taxon>
        <taxon>Actinomycetes</taxon>
        <taxon>Micromonosporales</taxon>
        <taxon>Micromonosporaceae</taxon>
        <taxon>Krasilnikovia</taxon>
    </lineage>
</organism>
<protein>
    <recommendedName>
        <fullName evidence="3">Excreted virulence factor EspC (Type VII ESX diderm)</fullName>
    </recommendedName>
</protein>
<evidence type="ECO:0000313" key="2">
    <source>
        <dbReference type="Proteomes" id="UP000292564"/>
    </source>
</evidence>
<proteinExistence type="predicted"/>
<evidence type="ECO:0000313" key="1">
    <source>
        <dbReference type="EMBL" id="RZU52002.1"/>
    </source>
</evidence>
<dbReference type="AlphaFoldDB" id="A0A4Q7ZM03"/>
<dbReference type="RefSeq" id="WP_130510681.1">
    <property type="nucleotide sequence ID" value="NZ_SHKY01000001.1"/>
</dbReference>
<gene>
    <name evidence="1" type="ORF">EV385_3843</name>
</gene>
<reference evidence="1 2" key="1">
    <citation type="submission" date="2019-02" db="EMBL/GenBank/DDBJ databases">
        <title>Sequencing the genomes of 1000 actinobacteria strains.</title>
        <authorList>
            <person name="Klenk H.-P."/>
        </authorList>
    </citation>
    <scope>NUCLEOTIDE SEQUENCE [LARGE SCALE GENOMIC DNA]</scope>
    <source>
        <strain evidence="1 2">DSM 45162</strain>
    </source>
</reference>
<comment type="caution">
    <text evidence="1">The sequence shown here is derived from an EMBL/GenBank/DDBJ whole genome shotgun (WGS) entry which is preliminary data.</text>
</comment>
<accession>A0A4Q7ZM03</accession>